<dbReference type="Pfam" id="PF00856">
    <property type="entry name" value="SET"/>
    <property type="match status" value="1"/>
</dbReference>
<feature type="signal peptide" evidence="1">
    <location>
        <begin position="1"/>
        <end position="18"/>
    </location>
</feature>
<dbReference type="SMART" id="SM00317">
    <property type="entry name" value="SET"/>
    <property type="match status" value="1"/>
</dbReference>
<feature type="domain" description="SET" evidence="2">
    <location>
        <begin position="125"/>
        <end position="283"/>
    </location>
</feature>
<evidence type="ECO:0000313" key="4">
    <source>
        <dbReference type="Proteomes" id="UP000295703"/>
    </source>
</evidence>
<dbReference type="AlphaFoldDB" id="A0A4V3HVZ4"/>
<proteinExistence type="predicted"/>
<organism evidence="3 4">
    <name type="scientific">Colletotrichum trifolii</name>
    <dbReference type="NCBI Taxonomy" id="5466"/>
    <lineage>
        <taxon>Eukaryota</taxon>
        <taxon>Fungi</taxon>
        <taxon>Dikarya</taxon>
        <taxon>Ascomycota</taxon>
        <taxon>Pezizomycotina</taxon>
        <taxon>Sordariomycetes</taxon>
        <taxon>Hypocreomycetidae</taxon>
        <taxon>Glomerellales</taxon>
        <taxon>Glomerellaceae</taxon>
        <taxon>Colletotrichum</taxon>
        <taxon>Colletotrichum orbiculare species complex</taxon>
    </lineage>
</organism>
<dbReference type="SUPFAM" id="SSF82199">
    <property type="entry name" value="SET domain"/>
    <property type="match status" value="1"/>
</dbReference>
<dbReference type="PANTHER" id="PTHR47332">
    <property type="entry name" value="SET DOMAIN-CONTAINING PROTEIN 5"/>
    <property type="match status" value="1"/>
</dbReference>
<protein>
    <submittedName>
        <fullName evidence="3">SET domain-containing protein 5</fullName>
    </submittedName>
</protein>
<dbReference type="CDD" id="cd20071">
    <property type="entry name" value="SET_SMYD"/>
    <property type="match status" value="1"/>
</dbReference>
<evidence type="ECO:0000313" key="3">
    <source>
        <dbReference type="EMBL" id="TDZ54123.1"/>
    </source>
</evidence>
<evidence type="ECO:0000256" key="1">
    <source>
        <dbReference type="SAM" id="SignalP"/>
    </source>
</evidence>
<dbReference type="Gene3D" id="2.170.270.10">
    <property type="entry name" value="SET domain"/>
    <property type="match status" value="1"/>
</dbReference>
<gene>
    <name evidence="3" type="primary">set5-5</name>
    <name evidence="3" type="ORF">CTRI78_v006520</name>
</gene>
<dbReference type="STRING" id="5466.A0A4V3HVZ4"/>
<dbReference type="PROSITE" id="PS50280">
    <property type="entry name" value="SET"/>
    <property type="match status" value="1"/>
</dbReference>
<accession>A0A4V3HVZ4</accession>
<keyword evidence="1" id="KW-0732">Signal</keyword>
<name>A0A4V3HVZ4_COLTR</name>
<dbReference type="InterPro" id="IPR001214">
    <property type="entry name" value="SET_dom"/>
</dbReference>
<reference evidence="3 4" key="1">
    <citation type="submission" date="2018-12" db="EMBL/GenBank/DDBJ databases">
        <title>Genome sequence and assembly of Colletotrichum trifolii.</title>
        <authorList>
            <person name="Gan P."/>
            <person name="Shirasu K."/>
        </authorList>
    </citation>
    <scope>NUCLEOTIDE SEQUENCE [LARGE SCALE GENOMIC DNA]</scope>
    <source>
        <strain evidence="3 4">543-2</strain>
    </source>
</reference>
<feature type="chain" id="PRO_5020678579" evidence="1">
    <location>
        <begin position="19"/>
        <end position="428"/>
    </location>
</feature>
<dbReference type="InterPro" id="IPR053185">
    <property type="entry name" value="SET_domain_protein"/>
</dbReference>
<dbReference type="InterPro" id="IPR046341">
    <property type="entry name" value="SET_dom_sf"/>
</dbReference>
<dbReference type="EMBL" id="RYZW01000062">
    <property type="protein sequence ID" value="TDZ54123.1"/>
    <property type="molecule type" value="Genomic_DNA"/>
</dbReference>
<evidence type="ECO:0000259" key="2">
    <source>
        <dbReference type="PROSITE" id="PS50280"/>
    </source>
</evidence>
<dbReference type="PANTHER" id="PTHR47332:SF6">
    <property type="entry name" value="SET DOMAIN-CONTAINING PROTEIN"/>
    <property type="match status" value="1"/>
</dbReference>
<sequence length="428" mass="48186">MDYARFFCALLLIGRALSSHPFTLYPPFCEKDRRGLVVDNDDGRLCLAPGQHAVIHNHTVQRNTSSEGQSSCIWSDNHERQYCVFVDPRFDRGKGIAVITTPSRALHLFNSNGSMLDRFGSSHEPLFTTRVTGIKGRGIFATRYIAAGDLIAQEPPIIFLDNKLVEDISSREARDDLEALAISKLPRTTRETVRDLYGEGPTGNRTLQLLINSYGVSGGPAKSWPGVDDESDSGMYAVHANISKINHACRSNAAPQWDWNLLAHKLYALRDIAVDEEITISYFDTVHTHQERQEYIRENLGFECACKYCRAGSEFIQLSDDRIREILLLESYLESREIAPAEPTAMAELLVSLYRQEGLDNYMSKAYALAAREWNGLGHEFQARSWAYESVKAGLTAGSGSGMEDYVEDMDALLDGARRHWSWKYRID</sequence>
<comment type="caution">
    <text evidence="3">The sequence shown here is derived from an EMBL/GenBank/DDBJ whole genome shotgun (WGS) entry which is preliminary data.</text>
</comment>
<keyword evidence="4" id="KW-1185">Reference proteome</keyword>
<dbReference type="Proteomes" id="UP000295703">
    <property type="component" value="Unassembled WGS sequence"/>
</dbReference>